<dbReference type="EMBL" id="JAACYA010000002">
    <property type="protein sequence ID" value="MBK3332565.1"/>
    <property type="molecule type" value="Genomic_DNA"/>
</dbReference>
<accession>A0ABS1GI90</accession>
<proteinExistence type="predicted"/>
<sequence length="63" mass="7164">MAQTVKKDLDVRFVEAPYRCKCGKEGKEVIVVANNVGVLDTKCRECGRRILELRILENETVVQ</sequence>
<name>A0ABS1GI90_9AQUI</name>
<dbReference type="RefSeq" id="WP_200673989.1">
    <property type="nucleotide sequence ID" value="NZ_JAACYA010000002.1"/>
</dbReference>
<keyword evidence="2" id="KW-1185">Reference proteome</keyword>
<evidence type="ECO:0008006" key="3">
    <source>
        <dbReference type="Google" id="ProtNLM"/>
    </source>
</evidence>
<comment type="caution">
    <text evidence="1">The sequence shown here is derived from an EMBL/GenBank/DDBJ whole genome shotgun (WGS) entry which is preliminary data.</text>
</comment>
<gene>
    <name evidence="1" type="ORF">GWK41_05755</name>
</gene>
<protein>
    <recommendedName>
        <fullName evidence="3">DUF951 domain-containing protein</fullName>
    </recommendedName>
</protein>
<reference evidence="1 2" key="1">
    <citation type="journal article" date="2021" name="Syst. Appl. Microbiol.">
        <title>Persephonella atlantica sp. nov.: How to adapt to physico-chemical gradients in high temperature hydrothermal habitats.</title>
        <authorList>
            <person name="Francois D.X."/>
            <person name="Godfroy A."/>
            <person name="Mathien C."/>
            <person name="Aube J."/>
            <person name="Cathalot C."/>
            <person name="Lesongeur F."/>
            <person name="L'Haridon S."/>
            <person name="Philippon X."/>
            <person name="Roussel E.G."/>
        </authorList>
    </citation>
    <scope>NUCLEOTIDE SEQUENCE [LARGE SCALE GENOMIC DNA]</scope>
    <source>
        <strain evidence="1 2">MO1340</strain>
    </source>
</reference>
<evidence type="ECO:0000313" key="2">
    <source>
        <dbReference type="Proteomes" id="UP000772812"/>
    </source>
</evidence>
<evidence type="ECO:0000313" key="1">
    <source>
        <dbReference type="EMBL" id="MBK3332565.1"/>
    </source>
</evidence>
<dbReference type="Proteomes" id="UP000772812">
    <property type="component" value="Unassembled WGS sequence"/>
</dbReference>
<organism evidence="1 2">
    <name type="scientific">Persephonella atlantica</name>
    <dbReference type="NCBI Taxonomy" id="2699429"/>
    <lineage>
        <taxon>Bacteria</taxon>
        <taxon>Pseudomonadati</taxon>
        <taxon>Aquificota</taxon>
        <taxon>Aquificia</taxon>
        <taxon>Aquificales</taxon>
        <taxon>Hydrogenothermaceae</taxon>
        <taxon>Persephonella</taxon>
    </lineage>
</organism>